<dbReference type="Gene3D" id="3.40.50.1000">
    <property type="entry name" value="HAD superfamily/HAD-like"/>
    <property type="match status" value="1"/>
</dbReference>
<dbReference type="RefSeq" id="WP_062691102.1">
    <property type="nucleotide sequence ID" value="NZ_AP024850.1"/>
</dbReference>
<dbReference type="InterPro" id="IPR023198">
    <property type="entry name" value="PGP-like_dom2"/>
</dbReference>
<name>A0AAW7Y2Q2_9GAMM</name>
<organism evidence="2 5">
    <name type="scientific">Photobacterium sanguinicancri</name>
    <dbReference type="NCBI Taxonomy" id="875932"/>
    <lineage>
        <taxon>Bacteria</taxon>
        <taxon>Pseudomonadati</taxon>
        <taxon>Pseudomonadota</taxon>
        <taxon>Gammaproteobacteria</taxon>
        <taxon>Vibrionales</taxon>
        <taxon>Vibrionaceae</taxon>
        <taxon>Photobacterium</taxon>
    </lineage>
</organism>
<keyword evidence="4" id="KW-1185">Reference proteome</keyword>
<dbReference type="InterPro" id="IPR051806">
    <property type="entry name" value="HAD-like_SPP"/>
</dbReference>
<reference evidence="3" key="2">
    <citation type="submission" date="2017-07" db="EMBL/GenBank/DDBJ databases">
        <authorList>
            <person name="Gomez-Gil B."/>
            <person name="Enciso-Ibarra K."/>
        </authorList>
    </citation>
    <scope>NUCLEOTIDE SEQUENCE</scope>
    <source>
        <strain evidence="3">CAIM 1827</strain>
    </source>
</reference>
<dbReference type="EMBL" id="JAUOPU010000008">
    <property type="protein sequence ID" value="MDO6542871.1"/>
    <property type="molecule type" value="Genomic_DNA"/>
</dbReference>
<proteinExistence type="inferred from homology"/>
<evidence type="ECO:0000313" key="4">
    <source>
        <dbReference type="Proteomes" id="UP000215999"/>
    </source>
</evidence>
<accession>A0AAW7Y2Q2</accession>
<dbReference type="EMBL" id="NOIF01000153">
    <property type="protein sequence ID" value="OZS42433.1"/>
    <property type="molecule type" value="Genomic_DNA"/>
</dbReference>
<dbReference type="Gene3D" id="1.10.150.240">
    <property type="entry name" value="Putative phosphatase, domain 2"/>
    <property type="match status" value="1"/>
</dbReference>
<evidence type="ECO:0000313" key="2">
    <source>
        <dbReference type="EMBL" id="MDO6542871.1"/>
    </source>
</evidence>
<gene>
    <name evidence="3" type="ORF">ASV53_18430</name>
    <name evidence="2" type="ORF">Q4568_10020</name>
</gene>
<dbReference type="SFLD" id="SFLDG01129">
    <property type="entry name" value="C1.5:_HAD__Beta-PGM__Phosphata"/>
    <property type="match status" value="1"/>
</dbReference>
<dbReference type="AlphaFoldDB" id="A0AAW7Y2Q2"/>
<reference evidence="2" key="3">
    <citation type="submission" date="2023-07" db="EMBL/GenBank/DDBJ databases">
        <title>Genome content predicts the carbon catabolic preferences of heterotrophic bacteria.</title>
        <authorList>
            <person name="Gralka M."/>
        </authorList>
    </citation>
    <scope>NUCLEOTIDE SEQUENCE</scope>
    <source>
        <strain evidence="2">G2M05</strain>
    </source>
</reference>
<dbReference type="InterPro" id="IPR041492">
    <property type="entry name" value="HAD_2"/>
</dbReference>
<evidence type="ECO:0000313" key="5">
    <source>
        <dbReference type="Proteomes" id="UP001170624"/>
    </source>
</evidence>
<dbReference type="CDD" id="cd07505">
    <property type="entry name" value="HAD_BPGM-like"/>
    <property type="match status" value="1"/>
</dbReference>
<dbReference type="NCBIfam" id="TIGR02009">
    <property type="entry name" value="PGMB-YQAB-SF"/>
    <property type="match status" value="1"/>
</dbReference>
<dbReference type="InterPro" id="IPR010976">
    <property type="entry name" value="B-phosphoglucomutase_hydrolase"/>
</dbReference>
<reference evidence="3 4" key="1">
    <citation type="journal article" date="2016" name="Antonie Van Leeuwenhoek">
        <title>Photobacterium sanguinicancri sp. nov. isolated from marine animals.</title>
        <authorList>
            <person name="Gomez-Gil B."/>
            <person name="Roque A."/>
            <person name="Rotllant G."/>
            <person name="Romalde J.L."/>
            <person name="Doce A."/>
            <person name="Eggermont M."/>
            <person name="Defoirdt T."/>
        </authorList>
    </citation>
    <scope>NUCLEOTIDE SEQUENCE [LARGE SCALE GENOMIC DNA]</scope>
    <source>
        <strain evidence="3 4">CAIM 1827</strain>
    </source>
</reference>
<sequence length="197" mass="21592">MDLSKYQALIFDMDGTLIDSMPAHVGSWEKTCEDFDIPFDADWLHSLGGMPTIKTAQAIIDKFGLDQQPQLLAETKFQHYEALSHKGDIIPVTVDLLKMHRKEKKVAVGTGCMRRHANELLNVTGLMPLLDAVVTASDVTNHKPHPETFLEAAKRVGVEPKNCVVFEDTLLGQTAALAAGMDCILITNGQISSFTTA</sequence>
<dbReference type="GO" id="GO:0050308">
    <property type="term" value="F:sugar-phosphatase activity"/>
    <property type="evidence" value="ECO:0007669"/>
    <property type="project" value="TreeGrafter"/>
</dbReference>
<dbReference type="Pfam" id="PF13419">
    <property type="entry name" value="HAD_2"/>
    <property type="match status" value="1"/>
</dbReference>
<dbReference type="Proteomes" id="UP000215999">
    <property type="component" value="Unassembled WGS sequence"/>
</dbReference>
<comment type="similarity">
    <text evidence="1">Belongs to the HAD-like hydrolase superfamily. CbbY/CbbZ/Gph/YieH family.</text>
</comment>
<dbReference type="InterPro" id="IPR023214">
    <property type="entry name" value="HAD_sf"/>
</dbReference>
<dbReference type="NCBIfam" id="TIGR01509">
    <property type="entry name" value="HAD-SF-IA-v3"/>
    <property type="match status" value="1"/>
</dbReference>
<dbReference type="SUPFAM" id="SSF56784">
    <property type="entry name" value="HAD-like"/>
    <property type="match status" value="1"/>
</dbReference>
<dbReference type="SFLD" id="SFLDG01135">
    <property type="entry name" value="C1.5.6:_HAD__Beta-PGM__Phospha"/>
    <property type="match status" value="1"/>
</dbReference>
<dbReference type="PANTHER" id="PTHR43481:SF4">
    <property type="entry name" value="GLYCEROL-1-PHOSPHATE PHOSPHOHYDROLASE 1-RELATED"/>
    <property type="match status" value="1"/>
</dbReference>
<keyword evidence="2" id="KW-0378">Hydrolase</keyword>
<dbReference type="InterPro" id="IPR006439">
    <property type="entry name" value="HAD-SF_hydro_IA"/>
</dbReference>
<dbReference type="Proteomes" id="UP001170624">
    <property type="component" value="Unassembled WGS sequence"/>
</dbReference>
<dbReference type="PANTHER" id="PTHR43481">
    <property type="entry name" value="FRUCTOSE-1-PHOSPHATE PHOSPHATASE"/>
    <property type="match status" value="1"/>
</dbReference>
<comment type="caution">
    <text evidence="2">The sequence shown here is derived from an EMBL/GenBank/DDBJ whole genome shotgun (WGS) entry which is preliminary data.</text>
</comment>
<protein>
    <submittedName>
        <fullName evidence="2">Beta-phosphoglucomutase family hydrolase</fullName>
    </submittedName>
</protein>
<evidence type="ECO:0000313" key="3">
    <source>
        <dbReference type="EMBL" id="OZS42433.1"/>
    </source>
</evidence>
<evidence type="ECO:0000256" key="1">
    <source>
        <dbReference type="ARBA" id="ARBA00006171"/>
    </source>
</evidence>
<dbReference type="SFLD" id="SFLDS00003">
    <property type="entry name" value="Haloacid_Dehalogenase"/>
    <property type="match status" value="1"/>
</dbReference>
<dbReference type="InterPro" id="IPR036412">
    <property type="entry name" value="HAD-like_sf"/>
</dbReference>